<dbReference type="RefSeq" id="WP_124798631.1">
    <property type="nucleotide sequence ID" value="NZ_CP034170.1"/>
</dbReference>
<dbReference type="OrthoDB" id="9774900at2"/>
<accession>A0A3G8ZM42</accession>
<keyword evidence="2" id="KW-1185">Reference proteome</keyword>
<dbReference type="AlphaFoldDB" id="A0A3G8ZM42"/>
<organism evidence="1 2">
    <name type="scientific">Nakamurella antarctica</name>
    <dbReference type="NCBI Taxonomy" id="1902245"/>
    <lineage>
        <taxon>Bacteria</taxon>
        <taxon>Bacillati</taxon>
        <taxon>Actinomycetota</taxon>
        <taxon>Actinomycetes</taxon>
        <taxon>Nakamurellales</taxon>
        <taxon>Nakamurellaceae</taxon>
        <taxon>Nakamurella</taxon>
    </lineage>
</organism>
<evidence type="ECO:0008006" key="3">
    <source>
        <dbReference type="Google" id="ProtNLM"/>
    </source>
</evidence>
<name>A0A3G8ZM42_9ACTN</name>
<sequence>MTALVAVASLLFACTQYRQREPSSATSETSAALLDATLPPTVSRVAGSPDKNPGPDTALPSEVLAELVRYWTLVFPDAFGRQFTPLAGGIHPLDSQIADSNGPETGALCIITAAQIAGNAYYCPGTDGIVYDTAVLVPVLTTHYGRAGVISSFAHEFGHAVAARAKVATGAAINVEAQADCFAGNFLAWEASPEGADLAGSGAAFLSELAPLLDFRDQPDFSPATAGAHGLGIDRAQAVILGYRGTPVDCVEIANRGLVVALGKMKSALKTSPRFGDDASVVQAARTSAEQSGLFALTSAQWSTVAPSVADRKAAADLGQFGLATATVRAASALRFPRDAAAAGCAVGRWVAAIYGSAVPGTLGSWPTDVDEALDLMRLSDSASSAEVIGFVDGFARGCV</sequence>
<dbReference type="Proteomes" id="UP000268084">
    <property type="component" value="Chromosome"/>
</dbReference>
<protein>
    <recommendedName>
        <fullName evidence="3">Neutral zinc metallopeptidase</fullName>
    </recommendedName>
</protein>
<evidence type="ECO:0000313" key="1">
    <source>
        <dbReference type="EMBL" id="AZI57847.1"/>
    </source>
</evidence>
<reference evidence="1 2" key="2">
    <citation type="submission" date="2018-12" db="EMBL/GenBank/DDBJ databases">
        <title>Nakamurella antarcticus sp. nov., isolated from Antarctica South Shetland Islands soil.</title>
        <authorList>
            <person name="Peng F."/>
        </authorList>
    </citation>
    <scope>NUCLEOTIDE SEQUENCE [LARGE SCALE GENOMIC DNA]</scope>
    <source>
        <strain evidence="1 2">S14-144</strain>
    </source>
</reference>
<reference evidence="1 2" key="1">
    <citation type="submission" date="2018-11" db="EMBL/GenBank/DDBJ databases">
        <authorList>
            <person name="Da X."/>
        </authorList>
    </citation>
    <scope>NUCLEOTIDE SEQUENCE [LARGE SCALE GENOMIC DNA]</scope>
    <source>
        <strain evidence="1 2">S14-144</strain>
    </source>
</reference>
<proteinExistence type="predicted"/>
<dbReference type="EMBL" id="CP034170">
    <property type="protein sequence ID" value="AZI57847.1"/>
    <property type="molecule type" value="Genomic_DNA"/>
</dbReference>
<gene>
    <name evidence="1" type="ORF">EH165_06475</name>
</gene>
<evidence type="ECO:0000313" key="2">
    <source>
        <dbReference type="Proteomes" id="UP000268084"/>
    </source>
</evidence>
<dbReference type="KEGG" id="nak:EH165_06475"/>